<dbReference type="Proteomes" id="UP001556631">
    <property type="component" value="Unassembled WGS sequence"/>
</dbReference>
<keyword evidence="3" id="KW-1185">Reference proteome</keyword>
<dbReference type="EMBL" id="JBFPJR010000008">
    <property type="protein sequence ID" value="MEX0427206.1"/>
    <property type="molecule type" value="Genomic_DNA"/>
</dbReference>
<evidence type="ECO:0008006" key="4">
    <source>
        <dbReference type="Google" id="ProtNLM"/>
    </source>
</evidence>
<organism evidence="2 3">
    <name type="scientific">Nocardioides eburneus</name>
    <dbReference type="NCBI Taxonomy" id="3231482"/>
    <lineage>
        <taxon>Bacteria</taxon>
        <taxon>Bacillati</taxon>
        <taxon>Actinomycetota</taxon>
        <taxon>Actinomycetes</taxon>
        <taxon>Propionibacteriales</taxon>
        <taxon>Nocardioidaceae</taxon>
        <taxon>Nocardioides</taxon>
    </lineage>
</organism>
<gene>
    <name evidence="2" type="ORF">AB3X52_06195</name>
</gene>
<feature type="region of interest" description="Disordered" evidence="1">
    <location>
        <begin position="104"/>
        <end position="137"/>
    </location>
</feature>
<evidence type="ECO:0000313" key="2">
    <source>
        <dbReference type="EMBL" id="MEX0427206.1"/>
    </source>
</evidence>
<evidence type="ECO:0000313" key="3">
    <source>
        <dbReference type="Proteomes" id="UP001556631"/>
    </source>
</evidence>
<evidence type="ECO:0000256" key="1">
    <source>
        <dbReference type="SAM" id="MobiDB-lite"/>
    </source>
</evidence>
<name>A0ABV3SW91_9ACTN</name>
<accession>A0ABV3SW91</accession>
<proteinExistence type="predicted"/>
<reference evidence="2 3" key="1">
    <citation type="submission" date="2024-07" db="EMBL/GenBank/DDBJ databases">
        <authorList>
            <person name="Lee S."/>
            <person name="Kang M."/>
        </authorList>
    </citation>
    <scope>NUCLEOTIDE SEQUENCE [LARGE SCALE GENOMIC DNA]</scope>
    <source>
        <strain evidence="2 3">DS6</strain>
    </source>
</reference>
<comment type="caution">
    <text evidence="2">The sequence shown here is derived from an EMBL/GenBank/DDBJ whole genome shotgun (WGS) entry which is preliminary data.</text>
</comment>
<dbReference type="RefSeq" id="WP_367992365.1">
    <property type="nucleotide sequence ID" value="NZ_JBFPJR010000008.1"/>
</dbReference>
<sequence>MNDFRVDPDSLVAASRLAQRQHGHIADVSTYIQTACSKTGAFTGVMNLFQGSYESALNTATQGMDDSMAVAHKAKRSFRLAATAYRDHDREAYEKARKALGPLGKLNPYTPVGSGVTTPGGPTEDPLQPPKADDDSPFQIKNVLKLPEPDLPWAVDGVKDTASDAVDNALPDSDAPDAPAWTDPAGTVKDHVTDTVLSNLKRHEYLALRHSGLSHEDAMKQLFPDADTRANALEDLRTSQDSVRNYRDVYDQRIAAGDDPATATRHAQDAADTTRHYADEDRRQRTNVDHHAANAKGAYDAATTAVDNVNQTIDSVDNIIDNVKDAERYRDYQDGDHDRDAEEWAGR</sequence>
<protein>
    <recommendedName>
        <fullName evidence="4">PPE domain-containing protein</fullName>
    </recommendedName>
</protein>
<feature type="region of interest" description="Disordered" evidence="1">
    <location>
        <begin position="259"/>
        <end position="284"/>
    </location>
</feature>
<feature type="compositionally biased region" description="Low complexity" evidence="1">
    <location>
        <begin position="108"/>
        <end position="123"/>
    </location>
</feature>
<feature type="compositionally biased region" description="Basic and acidic residues" evidence="1">
    <location>
        <begin position="266"/>
        <end position="284"/>
    </location>
</feature>